<dbReference type="Gene3D" id="2.60.120.260">
    <property type="entry name" value="Galactose-binding domain-like"/>
    <property type="match status" value="1"/>
</dbReference>
<accession>A0ABT1W1P0</accession>
<dbReference type="InterPro" id="IPR008979">
    <property type="entry name" value="Galactose-bd-like_sf"/>
</dbReference>
<dbReference type="Pfam" id="PF00754">
    <property type="entry name" value="F5_F8_type_C"/>
    <property type="match status" value="1"/>
</dbReference>
<name>A0ABT1W1P0_9PROT</name>
<evidence type="ECO:0000259" key="2">
    <source>
        <dbReference type="PROSITE" id="PS50022"/>
    </source>
</evidence>
<protein>
    <submittedName>
        <fullName evidence="3">Glycosyltransferase 61 family protein</fullName>
    </submittedName>
</protein>
<evidence type="ECO:0000313" key="3">
    <source>
        <dbReference type="EMBL" id="MCQ8242509.1"/>
    </source>
</evidence>
<dbReference type="EMBL" id="JAMZEJ010000013">
    <property type="protein sequence ID" value="MCQ8242509.1"/>
    <property type="molecule type" value="Genomic_DNA"/>
</dbReference>
<comment type="caution">
    <text evidence="3">The sequence shown here is derived from an EMBL/GenBank/DDBJ whole genome shotgun (WGS) entry which is preliminary data.</text>
</comment>
<dbReference type="RefSeq" id="WP_422921273.1">
    <property type="nucleotide sequence ID" value="NZ_JAMZEJ010000013.1"/>
</dbReference>
<evidence type="ECO:0000313" key="4">
    <source>
        <dbReference type="Proteomes" id="UP001524547"/>
    </source>
</evidence>
<evidence type="ECO:0000256" key="1">
    <source>
        <dbReference type="SAM" id="MobiDB-lite"/>
    </source>
</evidence>
<sequence>MSLIECNDVHGPVTVIDGDPSVLHLRDVLYVPSNGSHGPFGLFDAGRRLIQQSAYFRGPSSGTPEMIVRTTIDYAPTLRRLPDADYVYIGFVHGHYGHFLLSTLSRLWNIEDLLRSDTRIIYHANESLEDLFAVPYFKAICDVLALEPARFLRLDEPCILPTVTVPCCAFEETGYAHRVFARFTNAIGNRLCPRATTTPVDRPAYLSKSRLRSGVGHLVNEDALTEILARQGVDILYPEELSLAEQIAVFQQRPIVAGLTGSALHTSLFAPGRQLLGLSYTNTLLSSYPLIDGINGGTGTYLYPPAGIALEPRDHTFHLNYRLTDPADIASALLRAIEFAHRGMTPRSDGLTNLALRRPTRQSSTSETDRPRDPSASATSGRLTGRYQFHTNHEDDPWWSVDLGRPCHIHEIRLHNRADNSGERLDFFVLESSMEGEHWTPFHEQSNAVMFSGGIAGAPFYLRLRHDVLARFVRLSLRGRNFLHLDQVEIIGRDQARTGSSLQPQRAQPGPPGMVKRIFGWARP</sequence>
<feature type="domain" description="F5/8 type C" evidence="2">
    <location>
        <begin position="344"/>
        <end position="493"/>
    </location>
</feature>
<dbReference type="PROSITE" id="PS50022">
    <property type="entry name" value="FA58C_3"/>
    <property type="match status" value="1"/>
</dbReference>
<dbReference type="InterPro" id="IPR049625">
    <property type="entry name" value="Glyco_transf_61_cat"/>
</dbReference>
<dbReference type="SUPFAM" id="SSF49785">
    <property type="entry name" value="Galactose-binding domain-like"/>
    <property type="match status" value="1"/>
</dbReference>
<dbReference type="PANTHER" id="PTHR45713">
    <property type="entry name" value="FTP DOMAIN-CONTAINING PROTEIN"/>
    <property type="match status" value="1"/>
</dbReference>
<dbReference type="InterPro" id="IPR051941">
    <property type="entry name" value="BG_Antigen-Binding_Lectin"/>
</dbReference>
<feature type="region of interest" description="Disordered" evidence="1">
    <location>
        <begin position="348"/>
        <end position="383"/>
    </location>
</feature>
<dbReference type="Proteomes" id="UP001524547">
    <property type="component" value="Unassembled WGS sequence"/>
</dbReference>
<proteinExistence type="predicted"/>
<keyword evidence="4" id="KW-1185">Reference proteome</keyword>
<dbReference type="InterPro" id="IPR000421">
    <property type="entry name" value="FA58C"/>
</dbReference>
<dbReference type="PANTHER" id="PTHR45713:SF6">
    <property type="entry name" value="F5_8 TYPE C DOMAIN-CONTAINING PROTEIN"/>
    <property type="match status" value="1"/>
</dbReference>
<reference evidence="3 4" key="1">
    <citation type="submission" date="2022-06" db="EMBL/GenBank/DDBJ databases">
        <title>Rhizosaccharibacter gen. nov. sp. nov. KSS12, endophytic bacteria isolated from sugarcane.</title>
        <authorList>
            <person name="Pitiwittayakul N."/>
        </authorList>
    </citation>
    <scope>NUCLEOTIDE SEQUENCE [LARGE SCALE GENOMIC DNA]</scope>
    <source>
        <strain evidence="3 4">KSS12</strain>
    </source>
</reference>
<organism evidence="3 4">
    <name type="scientific">Rhizosaccharibacter radicis</name>
    <dbReference type="NCBI Taxonomy" id="2782605"/>
    <lineage>
        <taxon>Bacteria</taxon>
        <taxon>Pseudomonadati</taxon>
        <taxon>Pseudomonadota</taxon>
        <taxon>Alphaproteobacteria</taxon>
        <taxon>Acetobacterales</taxon>
        <taxon>Acetobacteraceae</taxon>
        <taxon>Rhizosaccharibacter</taxon>
    </lineage>
</organism>
<gene>
    <name evidence="3" type="ORF">NFI88_16935</name>
</gene>
<dbReference type="Pfam" id="PF04577">
    <property type="entry name" value="Glyco_transf_61"/>
    <property type="match status" value="1"/>
</dbReference>